<sequence>MNSRRVFLEQFIECRRRRSGTRHGNRPSLINIEVVDVGKGKIRYYTPICTKNCQML</sequence>
<dbReference type="PaxDb" id="4081-Solyc04g025690.1.1"/>
<name>A0A3Q7G2A8_SOLLC</name>
<evidence type="ECO:0000313" key="2">
    <source>
        <dbReference type="Proteomes" id="UP000004994"/>
    </source>
</evidence>
<dbReference type="EnsemblPlants" id="Solyc04g025690.1.1">
    <property type="protein sequence ID" value="Solyc04g025690.1.1.1"/>
    <property type="gene ID" value="Solyc04g025690.1"/>
</dbReference>
<reference evidence="1" key="2">
    <citation type="submission" date="2019-01" db="UniProtKB">
        <authorList>
            <consortium name="EnsemblPlants"/>
        </authorList>
    </citation>
    <scope>IDENTIFICATION</scope>
    <source>
        <strain evidence="1">cv. Heinz 1706</strain>
    </source>
</reference>
<organism evidence="1">
    <name type="scientific">Solanum lycopersicum</name>
    <name type="common">Tomato</name>
    <name type="synonym">Lycopersicon esculentum</name>
    <dbReference type="NCBI Taxonomy" id="4081"/>
    <lineage>
        <taxon>Eukaryota</taxon>
        <taxon>Viridiplantae</taxon>
        <taxon>Streptophyta</taxon>
        <taxon>Embryophyta</taxon>
        <taxon>Tracheophyta</taxon>
        <taxon>Spermatophyta</taxon>
        <taxon>Magnoliopsida</taxon>
        <taxon>eudicotyledons</taxon>
        <taxon>Gunneridae</taxon>
        <taxon>Pentapetalae</taxon>
        <taxon>asterids</taxon>
        <taxon>lamiids</taxon>
        <taxon>Solanales</taxon>
        <taxon>Solanaceae</taxon>
        <taxon>Solanoideae</taxon>
        <taxon>Solaneae</taxon>
        <taxon>Solanum</taxon>
        <taxon>Solanum subgen. Lycopersicon</taxon>
    </lineage>
</organism>
<keyword evidence="2" id="KW-1185">Reference proteome</keyword>
<dbReference type="Proteomes" id="UP000004994">
    <property type="component" value="Chromosome 4"/>
</dbReference>
<proteinExistence type="predicted"/>
<dbReference type="Gramene" id="Solyc04g025690.1.1">
    <property type="protein sequence ID" value="Solyc04g025690.1.1.1"/>
    <property type="gene ID" value="Solyc04g025690.1"/>
</dbReference>
<dbReference type="InParanoid" id="A0A3Q7G2A8"/>
<evidence type="ECO:0000313" key="1">
    <source>
        <dbReference type="EnsemblPlants" id="Solyc04g025690.1.1.1"/>
    </source>
</evidence>
<accession>A0A3Q7G2A8</accession>
<reference evidence="1" key="1">
    <citation type="journal article" date="2012" name="Nature">
        <title>The tomato genome sequence provides insights into fleshy fruit evolution.</title>
        <authorList>
            <consortium name="Tomato Genome Consortium"/>
        </authorList>
    </citation>
    <scope>NUCLEOTIDE SEQUENCE [LARGE SCALE GENOMIC DNA]</scope>
    <source>
        <strain evidence="1">cv. Heinz 1706</strain>
    </source>
</reference>
<dbReference type="AlphaFoldDB" id="A0A3Q7G2A8"/>
<protein>
    <submittedName>
        <fullName evidence="1">Uncharacterized protein</fullName>
    </submittedName>
</protein>